<gene>
    <name evidence="1" type="ORF">L227DRAFT_104655</name>
</gene>
<name>A0A5C2SA69_9APHY</name>
<sequence length="110" mass="11891">MAPSRRPAAHPRGCARLQTQRTCVASLSLGLSPAAAVATASAASLDFRVSSQPRDTLPHLLTSRLYPSASFSPYPLCSPYASIESQLRLTLTIFTIHATRPLSRLLRRTS</sequence>
<organism evidence="1 2">
    <name type="scientific">Lentinus tigrinus ALCF2SS1-6</name>
    <dbReference type="NCBI Taxonomy" id="1328759"/>
    <lineage>
        <taxon>Eukaryota</taxon>
        <taxon>Fungi</taxon>
        <taxon>Dikarya</taxon>
        <taxon>Basidiomycota</taxon>
        <taxon>Agaricomycotina</taxon>
        <taxon>Agaricomycetes</taxon>
        <taxon>Polyporales</taxon>
        <taxon>Polyporaceae</taxon>
        <taxon>Lentinus</taxon>
    </lineage>
</organism>
<evidence type="ECO:0000313" key="1">
    <source>
        <dbReference type="EMBL" id="RPD60024.1"/>
    </source>
</evidence>
<evidence type="ECO:0000313" key="2">
    <source>
        <dbReference type="Proteomes" id="UP000313359"/>
    </source>
</evidence>
<accession>A0A5C2SA69</accession>
<keyword evidence="2" id="KW-1185">Reference proteome</keyword>
<dbReference type="EMBL" id="ML122267">
    <property type="protein sequence ID" value="RPD60024.1"/>
    <property type="molecule type" value="Genomic_DNA"/>
</dbReference>
<protein>
    <submittedName>
        <fullName evidence="1">Uncharacterized protein</fullName>
    </submittedName>
</protein>
<reference evidence="1" key="1">
    <citation type="journal article" date="2018" name="Genome Biol. Evol.">
        <title>Genomics and development of Lentinus tigrinus, a white-rot wood-decaying mushroom with dimorphic fruiting bodies.</title>
        <authorList>
            <person name="Wu B."/>
            <person name="Xu Z."/>
            <person name="Knudson A."/>
            <person name="Carlson A."/>
            <person name="Chen N."/>
            <person name="Kovaka S."/>
            <person name="LaButti K."/>
            <person name="Lipzen A."/>
            <person name="Pennachio C."/>
            <person name="Riley R."/>
            <person name="Schakwitz W."/>
            <person name="Umezawa K."/>
            <person name="Ohm R.A."/>
            <person name="Grigoriev I.V."/>
            <person name="Nagy L.G."/>
            <person name="Gibbons J."/>
            <person name="Hibbett D."/>
        </authorList>
    </citation>
    <scope>NUCLEOTIDE SEQUENCE [LARGE SCALE GENOMIC DNA]</scope>
    <source>
        <strain evidence="1">ALCF2SS1-6</strain>
    </source>
</reference>
<proteinExistence type="predicted"/>
<dbReference type="AlphaFoldDB" id="A0A5C2SA69"/>
<dbReference type="Proteomes" id="UP000313359">
    <property type="component" value="Unassembled WGS sequence"/>
</dbReference>